<dbReference type="Proteomes" id="UP001142055">
    <property type="component" value="Chromosome 2"/>
</dbReference>
<proteinExistence type="predicted"/>
<accession>A0A9Q0RMA3</accession>
<dbReference type="EMBL" id="JAPWDV010000002">
    <property type="protein sequence ID" value="KAJ6219516.1"/>
    <property type="molecule type" value="Genomic_DNA"/>
</dbReference>
<keyword evidence="3" id="KW-1185">Reference proteome</keyword>
<name>A0A9Q0RMA3_BLOTA</name>
<protein>
    <submittedName>
        <fullName evidence="2">Uncharacterized protein</fullName>
    </submittedName>
</protein>
<organism evidence="2 3">
    <name type="scientific">Blomia tropicalis</name>
    <name type="common">Mite</name>
    <dbReference type="NCBI Taxonomy" id="40697"/>
    <lineage>
        <taxon>Eukaryota</taxon>
        <taxon>Metazoa</taxon>
        <taxon>Ecdysozoa</taxon>
        <taxon>Arthropoda</taxon>
        <taxon>Chelicerata</taxon>
        <taxon>Arachnida</taxon>
        <taxon>Acari</taxon>
        <taxon>Acariformes</taxon>
        <taxon>Sarcoptiformes</taxon>
        <taxon>Astigmata</taxon>
        <taxon>Glycyphagoidea</taxon>
        <taxon>Echimyopodidae</taxon>
        <taxon>Blomia</taxon>
    </lineage>
</organism>
<feature type="region of interest" description="Disordered" evidence="1">
    <location>
        <begin position="132"/>
        <end position="188"/>
    </location>
</feature>
<evidence type="ECO:0000313" key="3">
    <source>
        <dbReference type="Proteomes" id="UP001142055"/>
    </source>
</evidence>
<dbReference type="AlphaFoldDB" id="A0A9Q0RMA3"/>
<evidence type="ECO:0000256" key="1">
    <source>
        <dbReference type="SAM" id="MobiDB-lite"/>
    </source>
</evidence>
<reference evidence="2" key="1">
    <citation type="submission" date="2022-12" db="EMBL/GenBank/DDBJ databases">
        <title>Genome assemblies of Blomia tropicalis.</title>
        <authorList>
            <person name="Cui Y."/>
        </authorList>
    </citation>
    <scope>NUCLEOTIDE SEQUENCE</scope>
    <source>
        <tissue evidence="2">Adult mites</tissue>
    </source>
</reference>
<comment type="caution">
    <text evidence="2">The sequence shown here is derived from an EMBL/GenBank/DDBJ whole genome shotgun (WGS) entry which is preliminary data.</text>
</comment>
<sequence length="188" mass="21972">MFMMADRLTPQWMKPLFFFNDNNNYIHEFYQDSPMSNMNHGFEPMSNFNYGHHNRPSSYSQLPPPQSTHDPYPEMEIVTENGPNNPIRAAVITHHVHKVIEVPAQPYRYREPTVIDLGSNPIYPIVFEFDAYKPRSNGRPGGNDEGDNRNNGNEQQQHHPYKNIKYDNDNYGKSANHPRVINDGHYRQ</sequence>
<gene>
    <name evidence="2" type="ORF">RDWZM_005328</name>
</gene>
<evidence type="ECO:0000313" key="2">
    <source>
        <dbReference type="EMBL" id="KAJ6219516.1"/>
    </source>
</evidence>